<protein>
    <submittedName>
        <fullName evidence="4">Ankyrin-like protein</fullName>
    </submittedName>
</protein>
<organism evidence="4 5">
    <name type="scientific">Genlisea aurea</name>
    <dbReference type="NCBI Taxonomy" id="192259"/>
    <lineage>
        <taxon>Eukaryota</taxon>
        <taxon>Viridiplantae</taxon>
        <taxon>Streptophyta</taxon>
        <taxon>Embryophyta</taxon>
        <taxon>Tracheophyta</taxon>
        <taxon>Spermatophyta</taxon>
        <taxon>Magnoliopsida</taxon>
        <taxon>eudicotyledons</taxon>
        <taxon>Gunneridae</taxon>
        <taxon>Pentapetalae</taxon>
        <taxon>asterids</taxon>
        <taxon>lamiids</taxon>
        <taxon>Lamiales</taxon>
        <taxon>Lentibulariaceae</taxon>
        <taxon>Genlisea</taxon>
    </lineage>
</organism>
<evidence type="ECO:0000313" key="4">
    <source>
        <dbReference type="EMBL" id="EPS67907.1"/>
    </source>
</evidence>
<evidence type="ECO:0000256" key="2">
    <source>
        <dbReference type="ARBA" id="ARBA00023043"/>
    </source>
</evidence>
<dbReference type="Pfam" id="PF12796">
    <property type="entry name" value="Ank_2"/>
    <property type="match status" value="1"/>
</dbReference>
<dbReference type="Gene3D" id="1.25.40.20">
    <property type="entry name" value="Ankyrin repeat-containing domain"/>
    <property type="match status" value="3"/>
</dbReference>
<keyword evidence="5" id="KW-1185">Reference proteome</keyword>
<accession>S8E6B0</accession>
<keyword evidence="2 3" id="KW-0040">ANK repeat</keyword>
<reference evidence="4 5" key="1">
    <citation type="journal article" date="2013" name="BMC Genomics">
        <title>The miniature genome of a carnivorous plant Genlisea aurea contains a low number of genes and short non-coding sequences.</title>
        <authorList>
            <person name="Leushkin E.V."/>
            <person name="Sutormin R.A."/>
            <person name="Nabieva E.R."/>
            <person name="Penin A.A."/>
            <person name="Kondrashov A.S."/>
            <person name="Logacheva M.D."/>
        </authorList>
    </citation>
    <scope>NUCLEOTIDE SEQUENCE [LARGE SCALE GENOMIC DNA]</scope>
</reference>
<dbReference type="AlphaFoldDB" id="S8E6B0"/>
<feature type="repeat" description="ANK" evidence="3">
    <location>
        <begin position="213"/>
        <end position="240"/>
    </location>
</feature>
<feature type="repeat" description="ANK" evidence="3">
    <location>
        <begin position="247"/>
        <end position="269"/>
    </location>
</feature>
<keyword evidence="1" id="KW-0677">Repeat</keyword>
<dbReference type="PANTHER" id="PTHR24186">
    <property type="entry name" value="PROTEIN PHOSPHATASE 1 REGULATORY SUBUNIT"/>
    <property type="match status" value="1"/>
</dbReference>
<dbReference type="PROSITE" id="PS50088">
    <property type="entry name" value="ANK_REPEAT"/>
    <property type="match status" value="2"/>
</dbReference>
<sequence>MPCKLFPLRWESTGDRWWFASPIDWAAANGHYVLVKELLHIDTNLLIKLTSLPRTRRLETVWDDESSFNEVAKCRSVVARKLLHDSDTKKRYISLIRAGYGGWLLYTAAAAGDLDFVKELLERDPLLVFGEGEYGVTDILYAAARSKNSGVFKFLFDYSSSLSPATVEESSVFRLEMINRAVHAAARGGGLEILIQLLEEYGGDDPSGYRDAKGSTLLHSAAGRGQVQIVKHLISSYSNIVTAVDSRGSTALHVAAYFGQLPVIKLLLSASPSSASAVNDDGDTFVHAAISGFGSTDFRRLDRQIELIEELVGWISFGELINVRNKDGRTPLHLAVVNNIRGDIIDLIMTVPSVSLEIRDSDGKTPLDLLRQRPQSVVSYEILMKLLMSSSSSAAAAGGVSSPSDAAATWDEETKNAIVSDMRSHGMGTSPGTSFRIPDAEIFLYTG</sequence>
<evidence type="ECO:0000256" key="1">
    <source>
        <dbReference type="ARBA" id="ARBA00022737"/>
    </source>
</evidence>
<dbReference type="InterPro" id="IPR036770">
    <property type="entry name" value="Ankyrin_rpt-contain_sf"/>
</dbReference>
<dbReference type="EMBL" id="AUSU01002865">
    <property type="protein sequence ID" value="EPS67907.1"/>
    <property type="molecule type" value="Genomic_DNA"/>
</dbReference>
<dbReference type="SUPFAM" id="SSF48403">
    <property type="entry name" value="Ankyrin repeat"/>
    <property type="match status" value="1"/>
</dbReference>
<name>S8E6B0_9LAMI</name>
<proteinExistence type="predicted"/>
<dbReference type="PANTHER" id="PTHR24186:SF38">
    <property type="entry name" value="ANKYRIN REPEAT FAMILY PROTEIN"/>
    <property type="match status" value="1"/>
</dbReference>
<dbReference type="PROSITE" id="PS50297">
    <property type="entry name" value="ANK_REP_REGION"/>
    <property type="match status" value="2"/>
</dbReference>
<gene>
    <name evidence="4" type="ORF">M569_06864</name>
</gene>
<evidence type="ECO:0000256" key="3">
    <source>
        <dbReference type="PROSITE-ProRule" id="PRU00023"/>
    </source>
</evidence>
<dbReference type="SMART" id="SM00248">
    <property type="entry name" value="ANK"/>
    <property type="match status" value="8"/>
</dbReference>
<feature type="non-terminal residue" evidence="4">
    <location>
        <position position="447"/>
    </location>
</feature>
<dbReference type="OrthoDB" id="5314041at2759"/>
<dbReference type="GO" id="GO:0005886">
    <property type="term" value="C:plasma membrane"/>
    <property type="evidence" value="ECO:0007669"/>
    <property type="project" value="TreeGrafter"/>
</dbReference>
<evidence type="ECO:0000313" key="5">
    <source>
        <dbReference type="Proteomes" id="UP000015453"/>
    </source>
</evidence>
<dbReference type="InterPro" id="IPR002110">
    <property type="entry name" value="Ankyrin_rpt"/>
</dbReference>
<comment type="caution">
    <text evidence="4">The sequence shown here is derived from an EMBL/GenBank/DDBJ whole genome shotgun (WGS) entry which is preliminary data.</text>
</comment>
<dbReference type="Proteomes" id="UP000015453">
    <property type="component" value="Unassembled WGS sequence"/>
</dbReference>